<keyword evidence="10" id="KW-1185">Reference proteome</keyword>
<feature type="transmembrane region" description="Helical" evidence="7">
    <location>
        <begin position="137"/>
        <end position="163"/>
    </location>
</feature>
<comment type="subcellular location">
    <subcellularLocation>
        <location evidence="1 7">Cell membrane</location>
        <topology evidence="1 7">Multi-pass membrane protein</topology>
    </subcellularLocation>
</comment>
<dbReference type="Gene3D" id="1.10.3720.10">
    <property type="entry name" value="MetI-like"/>
    <property type="match status" value="1"/>
</dbReference>
<organism evidence="9 10">
    <name type="scientific">Sphaerobacter thermophilus (strain ATCC 49802 / DSM 20745 / KCCM 41009 / NCIMB 13125 / S 6022)</name>
    <dbReference type="NCBI Taxonomy" id="479434"/>
    <lineage>
        <taxon>Bacteria</taxon>
        <taxon>Pseudomonadati</taxon>
        <taxon>Thermomicrobiota</taxon>
        <taxon>Thermomicrobia</taxon>
        <taxon>Sphaerobacterales</taxon>
        <taxon>Sphaerobacterineae</taxon>
        <taxon>Sphaerobacteraceae</taxon>
        <taxon>Sphaerobacter</taxon>
    </lineage>
</organism>
<dbReference type="EMBL" id="CP001823">
    <property type="protein sequence ID" value="ACZ37964.1"/>
    <property type="molecule type" value="Genomic_DNA"/>
</dbReference>
<evidence type="ECO:0000256" key="5">
    <source>
        <dbReference type="ARBA" id="ARBA00022989"/>
    </source>
</evidence>
<dbReference type="PROSITE" id="PS50928">
    <property type="entry name" value="ABC_TM1"/>
    <property type="match status" value="1"/>
</dbReference>
<feature type="transmembrane region" description="Helical" evidence="7">
    <location>
        <begin position="183"/>
        <end position="202"/>
    </location>
</feature>
<dbReference type="PANTHER" id="PTHR43163:SF6">
    <property type="entry name" value="DIPEPTIDE TRANSPORT SYSTEM PERMEASE PROTEIN DPPB-RELATED"/>
    <property type="match status" value="1"/>
</dbReference>
<reference evidence="10" key="1">
    <citation type="submission" date="2009-11" db="EMBL/GenBank/DDBJ databases">
        <title>The complete chromosome 1 of Sphaerobacter thermophilus DSM 20745.</title>
        <authorList>
            <person name="Lucas S."/>
            <person name="Copeland A."/>
            <person name="Lapidus A."/>
            <person name="Glavina del Rio T."/>
            <person name="Dalin E."/>
            <person name="Tice H."/>
            <person name="Bruce D."/>
            <person name="Goodwin L."/>
            <person name="Pitluck S."/>
            <person name="Kyrpides N."/>
            <person name="Mavromatis K."/>
            <person name="Ivanova N."/>
            <person name="Mikhailova N."/>
            <person name="LaButti K.M."/>
            <person name="Clum A."/>
            <person name="Sun H.I."/>
            <person name="Brettin T."/>
            <person name="Detter J.C."/>
            <person name="Han C."/>
            <person name="Larimer F."/>
            <person name="Land M."/>
            <person name="Hauser L."/>
            <person name="Markowitz V."/>
            <person name="Cheng J.F."/>
            <person name="Hugenholtz P."/>
            <person name="Woyke T."/>
            <person name="Wu D."/>
            <person name="Steenblock K."/>
            <person name="Schneider S."/>
            <person name="Pukall R."/>
            <person name="Goeker M."/>
            <person name="Klenk H.P."/>
            <person name="Eisen J.A."/>
        </authorList>
    </citation>
    <scope>NUCLEOTIDE SEQUENCE [LARGE SCALE GENOMIC DNA]</scope>
    <source>
        <strain evidence="10">ATCC 49802 / DSM 20745 / S 6022</strain>
    </source>
</reference>
<dbReference type="CDD" id="cd06261">
    <property type="entry name" value="TM_PBP2"/>
    <property type="match status" value="1"/>
</dbReference>
<keyword evidence="2 7" id="KW-0813">Transport</keyword>
<evidence type="ECO:0000256" key="3">
    <source>
        <dbReference type="ARBA" id="ARBA00022475"/>
    </source>
</evidence>
<dbReference type="InterPro" id="IPR000515">
    <property type="entry name" value="MetI-like"/>
</dbReference>
<feature type="domain" description="ABC transmembrane type-1" evidence="8">
    <location>
        <begin position="101"/>
        <end position="306"/>
    </location>
</feature>
<evidence type="ECO:0000256" key="2">
    <source>
        <dbReference type="ARBA" id="ARBA00022448"/>
    </source>
</evidence>
<dbReference type="eggNOG" id="COG0601">
    <property type="taxonomic scope" value="Bacteria"/>
</dbReference>
<name>D1C147_SPHTD</name>
<accession>D1C147</accession>
<dbReference type="GO" id="GO:0071916">
    <property type="term" value="F:dipeptide transmembrane transporter activity"/>
    <property type="evidence" value="ECO:0007669"/>
    <property type="project" value="TreeGrafter"/>
</dbReference>
<dbReference type="InParanoid" id="D1C147"/>
<gene>
    <name evidence="9" type="ordered locus">Sthe_0526</name>
</gene>
<dbReference type="Proteomes" id="UP000002027">
    <property type="component" value="Chromosome 1"/>
</dbReference>
<evidence type="ECO:0000256" key="6">
    <source>
        <dbReference type="ARBA" id="ARBA00023136"/>
    </source>
</evidence>
<dbReference type="HOGENOM" id="CLU_036879_1_2_0"/>
<dbReference type="RefSeq" id="WP_012871011.1">
    <property type="nucleotide sequence ID" value="NC_013523.1"/>
</dbReference>
<feature type="transmembrane region" description="Helical" evidence="7">
    <location>
        <begin position="107"/>
        <end position="125"/>
    </location>
</feature>
<dbReference type="GO" id="GO:0005886">
    <property type="term" value="C:plasma membrane"/>
    <property type="evidence" value="ECO:0007669"/>
    <property type="project" value="UniProtKB-SubCell"/>
</dbReference>
<keyword evidence="4 7" id="KW-0812">Transmembrane</keyword>
<dbReference type="KEGG" id="sti:Sthe_0526"/>
<proteinExistence type="inferred from homology"/>
<dbReference type="AlphaFoldDB" id="D1C147"/>
<keyword evidence="6 7" id="KW-0472">Membrane</keyword>
<reference evidence="9 10" key="2">
    <citation type="journal article" date="2010" name="Stand. Genomic Sci.">
        <title>Complete genome sequence of Desulfohalobium retbaense type strain (HR(100)).</title>
        <authorList>
            <person name="Spring S."/>
            <person name="Nolan M."/>
            <person name="Lapidus A."/>
            <person name="Glavina Del Rio T."/>
            <person name="Copeland A."/>
            <person name="Tice H."/>
            <person name="Cheng J.F."/>
            <person name="Lucas S."/>
            <person name="Land M."/>
            <person name="Chen F."/>
            <person name="Bruce D."/>
            <person name="Goodwin L."/>
            <person name="Pitluck S."/>
            <person name="Ivanova N."/>
            <person name="Mavromatis K."/>
            <person name="Mikhailova N."/>
            <person name="Pati A."/>
            <person name="Chen A."/>
            <person name="Palaniappan K."/>
            <person name="Hauser L."/>
            <person name="Chang Y.J."/>
            <person name="Jeffries C.D."/>
            <person name="Munk C."/>
            <person name="Kiss H."/>
            <person name="Chain P."/>
            <person name="Han C."/>
            <person name="Brettin T."/>
            <person name="Detter J.C."/>
            <person name="Schuler E."/>
            <person name="Goker M."/>
            <person name="Rohde M."/>
            <person name="Bristow J."/>
            <person name="Eisen J.A."/>
            <person name="Markowitz V."/>
            <person name="Hugenholtz P."/>
            <person name="Kyrpides N.C."/>
            <person name="Klenk H.P."/>
        </authorList>
    </citation>
    <scope>NUCLEOTIDE SEQUENCE [LARGE SCALE GENOMIC DNA]</scope>
    <source>
        <strain evidence="10">ATCC 49802 / DSM 20745 / S 6022</strain>
    </source>
</reference>
<dbReference type="SUPFAM" id="SSF161098">
    <property type="entry name" value="MetI-like"/>
    <property type="match status" value="1"/>
</dbReference>
<feature type="transmembrane region" description="Helical" evidence="7">
    <location>
        <begin position="12"/>
        <end position="34"/>
    </location>
</feature>
<keyword evidence="5 7" id="KW-1133">Transmembrane helix</keyword>
<dbReference type="Pfam" id="PF00528">
    <property type="entry name" value="BPD_transp_1"/>
    <property type="match status" value="1"/>
</dbReference>
<keyword evidence="3" id="KW-1003">Cell membrane</keyword>
<dbReference type="Pfam" id="PF19300">
    <property type="entry name" value="BPD_transp_1_N"/>
    <property type="match status" value="1"/>
</dbReference>
<evidence type="ECO:0000313" key="10">
    <source>
        <dbReference type="Proteomes" id="UP000002027"/>
    </source>
</evidence>
<evidence type="ECO:0000256" key="7">
    <source>
        <dbReference type="RuleBase" id="RU363032"/>
    </source>
</evidence>
<protein>
    <submittedName>
        <fullName evidence="9">Binding-protein-dependent transport systems inner membrane component</fullName>
    </submittedName>
</protein>
<dbReference type="InterPro" id="IPR035906">
    <property type="entry name" value="MetI-like_sf"/>
</dbReference>
<dbReference type="InterPro" id="IPR045621">
    <property type="entry name" value="BPD_transp_1_N"/>
</dbReference>
<dbReference type="OrthoDB" id="9772184at2"/>
<dbReference type="PANTHER" id="PTHR43163">
    <property type="entry name" value="DIPEPTIDE TRANSPORT SYSTEM PERMEASE PROTEIN DPPB-RELATED"/>
    <property type="match status" value="1"/>
</dbReference>
<evidence type="ECO:0000313" key="9">
    <source>
        <dbReference type="EMBL" id="ACZ37964.1"/>
    </source>
</evidence>
<dbReference type="STRING" id="479434.Sthe_0526"/>
<evidence type="ECO:0000256" key="4">
    <source>
        <dbReference type="ARBA" id="ARBA00022692"/>
    </source>
</evidence>
<evidence type="ECO:0000256" key="1">
    <source>
        <dbReference type="ARBA" id="ARBA00004651"/>
    </source>
</evidence>
<feature type="transmembrane region" description="Helical" evidence="7">
    <location>
        <begin position="287"/>
        <end position="313"/>
    </location>
</feature>
<sequence>MSASTRNYIVRRILLLFPLLVGLSMVVFTIIHLAPGDPALAFVSEQSFDPTVVEQVRKNLGLDKPLPVQYGIWASKVARFDFGTAYTFNRKPVITLIGERLSNTVKLQALAISISLAVAIPLGIISARRQYSLVDNLATGGAFLGLALPDFWLALMLQLFFAVRLGWLPASTAGPEAEGFVEKLSYFVLPATVLAIPTIAIFTRFMRSSMLEVIHQDYITTARAKGLAERAVVFRHALRNAFVPMVTVVGNQLPRLLSGSVIVEAVFAWPGLGHLGYQAILQRDYPVILALTLLTGAAILVINVIVDVLYAILDPRITFS</sequence>
<comment type="similarity">
    <text evidence="7">Belongs to the binding-protein-dependent transport system permease family.</text>
</comment>
<evidence type="ECO:0000259" key="8">
    <source>
        <dbReference type="PROSITE" id="PS50928"/>
    </source>
</evidence>